<dbReference type="Proteomes" id="UP000051084">
    <property type="component" value="Unassembled WGS sequence"/>
</dbReference>
<evidence type="ECO:0000313" key="1">
    <source>
        <dbReference type="EMBL" id="KRL92088.1"/>
    </source>
</evidence>
<dbReference type="EMBL" id="AZGC01000064">
    <property type="protein sequence ID" value="KRL92088.1"/>
    <property type="molecule type" value="Genomic_DNA"/>
</dbReference>
<dbReference type="OrthoDB" id="5521101at2"/>
<dbReference type="RefSeq" id="WP_054653884.1">
    <property type="nucleotide sequence ID" value="NZ_AZGC01000064.1"/>
</dbReference>
<dbReference type="AlphaFoldDB" id="A0A0R1ULE1"/>
<accession>A0A0R1ULE1</accession>
<comment type="caution">
    <text evidence="1">The sequence shown here is derived from an EMBL/GenBank/DDBJ whole genome shotgun (WGS) entry which is preliminary data.</text>
</comment>
<name>A0A0R1ULE1_9LACO</name>
<organism evidence="1 2">
    <name type="scientific">Limosilactobacillus equigenerosi DSM 18793 = JCM 14505</name>
    <dbReference type="NCBI Taxonomy" id="1423742"/>
    <lineage>
        <taxon>Bacteria</taxon>
        <taxon>Bacillati</taxon>
        <taxon>Bacillota</taxon>
        <taxon>Bacilli</taxon>
        <taxon>Lactobacillales</taxon>
        <taxon>Lactobacillaceae</taxon>
        <taxon>Limosilactobacillus</taxon>
    </lineage>
</organism>
<dbReference type="PATRIC" id="fig|1423742.4.peg.485"/>
<dbReference type="Pfam" id="PF13289">
    <property type="entry name" value="SIR2_2"/>
    <property type="match status" value="1"/>
</dbReference>
<sequence>MIDPNQDFIDSIKKAKENNELVFFIGAGVSMAQGYPNWDGYVQHLIDYWKFNDSVTHNNIDLIKFLDWLSQSELSNARKIDVIQYLISKDNSGVSKTEFENKYFGHLQLSANNNDLIRELSKLKATYITTNYDSGIEKELQVIEFPSVISSSQEFDQLYGQNKLPQGSKVIYLHGRYDSRPEDIINSSTRYSKFYYNQEWRHKIGEYLKNKTVVFIGSSLQEDELLSILNLKYTKNCFALMKGYLNQNIEKNISEYYQDQHYIQIEWYGNKFTDLLPFVKSLVTSVNAVDQLDDTTKQAFMNANNQEDFIKSLNKIITTKSYVRFDELLGKIDSSGDKSLNVIKWISESDNINDHEMLLSNNLWNLISEKFEELDTKQQKLWLDKIKAGLGIPINAIDHIFSILNQYSTKSEKSIDDILIDYLPLGIAYRSLDCNLIDEKVLGHFVVENMVSQTIPMMFDLSDLTNKIIEFTTIDRDKLIKFINNGFTDEKNIGNLVIEEIKMLSNKPKLKYLINLIINKRLNSEDVREIINECTVIQKYLIHYDVKNGLDAETLGLLINNVDLSE</sequence>
<evidence type="ECO:0000313" key="2">
    <source>
        <dbReference type="Proteomes" id="UP000051084"/>
    </source>
</evidence>
<protein>
    <submittedName>
        <fullName evidence="1">Uncharacterized protein</fullName>
    </submittedName>
</protein>
<dbReference type="InterPro" id="IPR029035">
    <property type="entry name" value="DHS-like_NAD/FAD-binding_dom"/>
</dbReference>
<keyword evidence="2" id="KW-1185">Reference proteome</keyword>
<proteinExistence type="predicted"/>
<reference evidence="1 2" key="1">
    <citation type="journal article" date="2015" name="Genome Announc.">
        <title>Expanding the biotechnology potential of lactobacilli through comparative genomics of 213 strains and associated genera.</title>
        <authorList>
            <person name="Sun Z."/>
            <person name="Harris H.M."/>
            <person name="McCann A."/>
            <person name="Guo C."/>
            <person name="Argimon S."/>
            <person name="Zhang W."/>
            <person name="Yang X."/>
            <person name="Jeffery I.B."/>
            <person name="Cooney J.C."/>
            <person name="Kagawa T.F."/>
            <person name="Liu W."/>
            <person name="Song Y."/>
            <person name="Salvetti E."/>
            <person name="Wrobel A."/>
            <person name="Rasinkangas P."/>
            <person name="Parkhill J."/>
            <person name="Rea M.C."/>
            <person name="O'Sullivan O."/>
            <person name="Ritari J."/>
            <person name="Douillard F.P."/>
            <person name="Paul Ross R."/>
            <person name="Yang R."/>
            <person name="Briner A.E."/>
            <person name="Felis G.E."/>
            <person name="de Vos W.M."/>
            <person name="Barrangou R."/>
            <person name="Klaenhammer T.R."/>
            <person name="Caufield P.W."/>
            <person name="Cui Y."/>
            <person name="Zhang H."/>
            <person name="O'Toole P.W."/>
        </authorList>
    </citation>
    <scope>NUCLEOTIDE SEQUENCE [LARGE SCALE GENOMIC DNA]</scope>
    <source>
        <strain evidence="1 2">DSM 18793</strain>
    </source>
</reference>
<gene>
    <name evidence="1" type="ORF">FC21_GL000465</name>
</gene>
<dbReference type="SUPFAM" id="SSF52467">
    <property type="entry name" value="DHS-like NAD/FAD-binding domain"/>
    <property type="match status" value="1"/>
</dbReference>
<dbReference type="STRING" id="417373.GCA_001570685_01268"/>